<keyword evidence="2" id="KW-0863">Zinc-finger</keyword>
<organism evidence="5 6">
    <name type="scientific">Rhynchosporium agropyri</name>
    <dbReference type="NCBI Taxonomy" id="914238"/>
    <lineage>
        <taxon>Eukaryota</taxon>
        <taxon>Fungi</taxon>
        <taxon>Dikarya</taxon>
        <taxon>Ascomycota</taxon>
        <taxon>Pezizomycotina</taxon>
        <taxon>Leotiomycetes</taxon>
        <taxon>Helotiales</taxon>
        <taxon>Ploettnerulaceae</taxon>
        <taxon>Rhynchosporium</taxon>
    </lineage>
</organism>
<feature type="compositionally biased region" description="Polar residues" evidence="4">
    <location>
        <begin position="10"/>
        <end position="22"/>
    </location>
</feature>
<evidence type="ECO:0000313" key="5">
    <source>
        <dbReference type="EMBL" id="CZT02786.1"/>
    </source>
</evidence>
<reference evidence="6" key="1">
    <citation type="submission" date="2016-03" db="EMBL/GenBank/DDBJ databases">
        <authorList>
            <person name="Guldener U."/>
        </authorList>
    </citation>
    <scope>NUCLEOTIDE SEQUENCE [LARGE SCALE GENOMIC DNA]</scope>
    <source>
        <strain evidence="6">04CH-RAC-A.6.1</strain>
    </source>
</reference>
<feature type="compositionally biased region" description="Polar residues" evidence="4">
    <location>
        <begin position="29"/>
        <end position="41"/>
    </location>
</feature>
<evidence type="ECO:0000256" key="3">
    <source>
        <dbReference type="ARBA" id="ARBA00022833"/>
    </source>
</evidence>
<keyword evidence="1" id="KW-0479">Metal-binding</keyword>
<evidence type="ECO:0000313" key="6">
    <source>
        <dbReference type="Proteomes" id="UP000178912"/>
    </source>
</evidence>
<gene>
    <name evidence="5" type="ORF">RAG0_09805</name>
</gene>
<evidence type="ECO:0008006" key="7">
    <source>
        <dbReference type="Google" id="ProtNLM"/>
    </source>
</evidence>
<feature type="region of interest" description="Disordered" evidence="4">
    <location>
        <begin position="1"/>
        <end position="45"/>
    </location>
</feature>
<dbReference type="Gene3D" id="3.30.60.90">
    <property type="match status" value="1"/>
</dbReference>
<evidence type="ECO:0000256" key="1">
    <source>
        <dbReference type="ARBA" id="ARBA00022723"/>
    </source>
</evidence>
<proteinExistence type="predicted"/>
<protein>
    <recommendedName>
        <fullName evidence="7">ZZ-type domain-containing protein</fullName>
    </recommendedName>
</protein>
<feature type="region of interest" description="Disordered" evidence="4">
    <location>
        <begin position="58"/>
        <end position="99"/>
    </location>
</feature>
<feature type="compositionally biased region" description="Polar residues" evidence="4">
    <location>
        <begin position="75"/>
        <end position="95"/>
    </location>
</feature>
<sequence length="194" mass="21141">MPRKMPLSNAFGSLSTQKNTPPSAERGPRSNTGNSSHTNAPVSAKGYDLLADRSIPFPYAADSDSEGRRKRPSGQRVTSERSFLGSVSTPNSSKPAISPGPTTLVDLLVRSCDGCDGRITGVRHKCRIGADFYFCTECYRYVTINHSRHEFALIQSGQIDVDENISEVANLDTGTRQYSHSSRGARCAQQNQNN</sequence>
<evidence type="ECO:0000256" key="2">
    <source>
        <dbReference type="ARBA" id="ARBA00022771"/>
    </source>
</evidence>
<dbReference type="GO" id="GO:0008270">
    <property type="term" value="F:zinc ion binding"/>
    <property type="evidence" value="ECO:0007669"/>
    <property type="project" value="UniProtKB-KW"/>
</dbReference>
<dbReference type="Proteomes" id="UP000178912">
    <property type="component" value="Unassembled WGS sequence"/>
</dbReference>
<name>A0A1E1KX36_9HELO</name>
<keyword evidence="3" id="KW-0862">Zinc</keyword>
<dbReference type="SUPFAM" id="SSF57850">
    <property type="entry name" value="RING/U-box"/>
    <property type="match status" value="1"/>
</dbReference>
<dbReference type="AlphaFoldDB" id="A0A1E1KX36"/>
<dbReference type="InterPro" id="IPR043145">
    <property type="entry name" value="Znf_ZZ_sf"/>
</dbReference>
<dbReference type="OrthoDB" id="661148at2759"/>
<dbReference type="EMBL" id="FJUX01000058">
    <property type="protein sequence ID" value="CZT02786.1"/>
    <property type="molecule type" value="Genomic_DNA"/>
</dbReference>
<accession>A0A1E1KX36</accession>
<keyword evidence="6" id="KW-1185">Reference proteome</keyword>
<evidence type="ECO:0000256" key="4">
    <source>
        <dbReference type="SAM" id="MobiDB-lite"/>
    </source>
</evidence>
<feature type="region of interest" description="Disordered" evidence="4">
    <location>
        <begin position="175"/>
        <end position="194"/>
    </location>
</feature>